<keyword evidence="4" id="KW-1185">Reference proteome</keyword>
<dbReference type="PROSITE" id="PS51257">
    <property type="entry name" value="PROKAR_LIPOPROTEIN"/>
    <property type="match status" value="1"/>
</dbReference>
<keyword evidence="2" id="KW-0732">Signal</keyword>
<feature type="compositionally biased region" description="Low complexity" evidence="1">
    <location>
        <begin position="24"/>
        <end position="41"/>
    </location>
</feature>
<name>A0ABS1DQD3_RUBGE</name>
<dbReference type="Proteomes" id="UP001041814">
    <property type="component" value="Unassembled WGS sequence"/>
</dbReference>
<evidence type="ECO:0000256" key="2">
    <source>
        <dbReference type="SAM" id="SignalP"/>
    </source>
</evidence>
<evidence type="ECO:0000313" key="4">
    <source>
        <dbReference type="Proteomes" id="UP001041814"/>
    </source>
</evidence>
<gene>
    <name evidence="3" type="ORF">CKO43_02670</name>
</gene>
<reference evidence="3" key="1">
    <citation type="submission" date="2017-08" db="EMBL/GenBank/DDBJ databases">
        <authorList>
            <person name="Imhoff J.F."/>
            <person name="Rahn T."/>
            <person name="Kuenzel S."/>
            <person name="Neulinger S.C."/>
        </authorList>
    </citation>
    <scope>NUCLEOTIDE SEQUENCE</scope>
    <source>
        <strain evidence="3">IM 151</strain>
    </source>
</reference>
<accession>A0ABS1DQD3</accession>
<dbReference type="RefSeq" id="WP_200377757.1">
    <property type="nucleotide sequence ID" value="NZ_NRRU01000005.1"/>
</dbReference>
<sequence length="303" mass="33100">MKLRFILTAVAACALAACGKPDTAGSAAAPANPPAQGDAAPTTRQSTSFGSVSSIVLQPLFQVPARYAGYVRQEVSEAGNAEIQKMPDALFDRYGATWLLQAASVEQPDWLLLARIRQPALTAESNAFKKQEAADRAKAEARPDRDSLNVVFGWMGEIMTLAGPDVATGEYYLTLNLGRRFDTVFYSDAKGYNYRLHYEPSFKALGLGQNCSDECSGYVPMTVKVPIEKAREIEALREHDARGLVRVYGHVTGLQPNTARADKSSVDAALVVEVQAIEVGTRQDGAFKPYFFLDTDQLKRWKP</sequence>
<protein>
    <recommendedName>
        <fullName evidence="5">Lipoprotein</fullName>
    </recommendedName>
</protein>
<dbReference type="EMBL" id="NRRU01000005">
    <property type="protein sequence ID" value="MBK1711683.1"/>
    <property type="molecule type" value="Genomic_DNA"/>
</dbReference>
<evidence type="ECO:0008006" key="5">
    <source>
        <dbReference type="Google" id="ProtNLM"/>
    </source>
</evidence>
<comment type="caution">
    <text evidence="3">The sequence shown here is derived from an EMBL/GenBank/DDBJ whole genome shotgun (WGS) entry which is preliminary data.</text>
</comment>
<proteinExistence type="predicted"/>
<evidence type="ECO:0000313" key="3">
    <source>
        <dbReference type="EMBL" id="MBK1711683.1"/>
    </source>
</evidence>
<reference evidence="3" key="2">
    <citation type="journal article" date="2020" name="Microorganisms">
        <title>Osmotic Adaptation and Compatible Solute Biosynthesis of Phototrophic Bacteria as Revealed from Genome Analyses.</title>
        <authorList>
            <person name="Imhoff J.F."/>
            <person name="Rahn T."/>
            <person name="Kunzel S."/>
            <person name="Keller A."/>
            <person name="Neulinger S.C."/>
        </authorList>
    </citation>
    <scope>NUCLEOTIDE SEQUENCE</scope>
    <source>
        <strain evidence="3">IM 151</strain>
    </source>
</reference>
<feature type="chain" id="PRO_5046698671" description="Lipoprotein" evidence="2">
    <location>
        <begin position="17"/>
        <end position="303"/>
    </location>
</feature>
<evidence type="ECO:0000256" key="1">
    <source>
        <dbReference type="SAM" id="MobiDB-lite"/>
    </source>
</evidence>
<feature type="signal peptide" evidence="2">
    <location>
        <begin position="1"/>
        <end position="16"/>
    </location>
</feature>
<organism evidence="3 4">
    <name type="scientific">Rubrivivax gelatinosus</name>
    <name type="common">Rhodocyclus gelatinosus</name>
    <name type="synonym">Rhodopseudomonas gelatinosa</name>
    <dbReference type="NCBI Taxonomy" id="28068"/>
    <lineage>
        <taxon>Bacteria</taxon>
        <taxon>Pseudomonadati</taxon>
        <taxon>Pseudomonadota</taxon>
        <taxon>Betaproteobacteria</taxon>
        <taxon>Burkholderiales</taxon>
        <taxon>Sphaerotilaceae</taxon>
        <taxon>Rubrivivax</taxon>
    </lineage>
</organism>
<feature type="region of interest" description="Disordered" evidence="1">
    <location>
        <begin position="24"/>
        <end position="46"/>
    </location>
</feature>